<dbReference type="SMART" id="SM00960">
    <property type="entry name" value="Robl_LC7"/>
    <property type="match status" value="1"/>
</dbReference>
<dbReference type="Proteomes" id="UP000007718">
    <property type="component" value="Chromosome"/>
</dbReference>
<evidence type="ECO:0000259" key="1">
    <source>
        <dbReference type="SMART" id="SM00960"/>
    </source>
</evidence>
<dbReference type="Pfam" id="PF03259">
    <property type="entry name" value="Robl_LC7"/>
    <property type="match status" value="1"/>
</dbReference>
<proteinExistence type="predicted"/>
<dbReference type="KEGG" id="dpt:Deipr_0821"/>
<dbReference type="EMBL" id="CP002536">
    <property type="protein sequence ID" value="ADY25977.1"/>
    <property type="molecule type" value="Genomic_DNA"/>
</dbReference>
<reference evidence="3" key="1">
    <citation type="submission" date="2011-02" db="EMBL/GenBank/DDBJ databases">
        <title>The complete sequence of chromosome of Deinococcus proteolyticus DSM 20540.</title>
        <authorList>
            <consortium name="US DOE Joint Genome Institute (JGI-PGF)"/>
            <person name="Lucas S."/>
            <person name="Copeland A."/>
            <person name="Lapidus A."/>
            <person name="Bruce D."/>
            <person name="Goodwin L."/>
            <person name="Pitluck S."/>
            <person name="Kyrpides N."/>
            <person name="Mavromatis K."/>
            <person name="Pagani I."/>
            <person name="Ivanova N."/>
            <person name="Ovchinnikova G."/>
            <person name="Zeytun A."/>
            <person name="Detter J.C."/>
            <person name="Han C."/>
            <person name="Land M."/>
            <person name="Hauser L."/>
            <person name="Markowitz V."/>
            <person name="Cheng J.-F."/>
            <person name="Hugenholtz P."/>
            <person name="Woyke T."/>
            <person name="Wu D."/>
            <person name="Pukall R."/>
            <person name="Steenblock K."/>
            <person name="Brambilla E."/>
            <person name="Klenk H.-P."/>
            <person name="Eisen J.A."/>
        </authorList>
    </citation>
    <scope>NUCLEOTIDE SEQUENCE [LARGE SCALE GENOMIC DNA]</scope>
    <source>
        <strain evidence="3">ATCC 35074 / DSM 20540 / JCM 6276 / NBRC 101906 / NCIMB 13154 / VKM Ac-1939 / CCM 2703 / MRP</strain>
    </source>
</reference>
<dbReference type="AlphaFoldDB" id="F0RM57"/>
<protein>
    <submittedName>
        <fullName evidence="2">Roadblock/LC7 family protein</fullName>
    </submittedName>
</protein>
<feature type="domain" description="Roadblock/LAMTOR2" evidence="1">
    <location>
        <begin position="1"/>
        <end position="86"/>
    </location>
</feature>
<evidence type="ECO:0000313" key="2">
    <source>
        <dbReference type="EMBL" id="ADY25977.1"/>
    </source>
</evidence>
<organism evidence="2 3">
    <name type="scientific">Deinococcus proteolyticus (strain ATCC 35074 / DSM 20540 / JCM 6276 / NBRC 101906 / NCIMB 13154 / VKM Ac-1939 / CCM 2703 / MRP)</name>
    <dbReference type="NCBI Taxonomy" id="693977"/>
    <lineage>
        <taxon>Bacteria</taxon>
        <taxon>Thermotogati</taxon>
        <taxon>Deinococcota</taxon>
        <taxon>Deinococci</taxon>
        <taxon>Deinococcales</taxon>
        <taxon>Deinococcaceae</taxon>
        <taxon>Deinococcus</taxon>
    </lineage>
</organism>
<accession>F0RM57</accession>
<name>F0RM57_DEIPM</name>
<dbReference type="HOGENOM" id="CLU_118613_4_2_0"/>
<sequence>MSAALNTLLEGRGVRSAVLYGAQGEVLGSAGGEDATAGLLTPARAIVQTLEQTLGAQGWNDLLLDLDTGPVLLTPGQDGQVLAVAFDDLSSLGRVRLSVRRALESLAG</sequence>
<dbReference type="Gene3D" id="3.30.450.30">
    <property type="entry name" value="Dynein light chain 2a, cytoplasmic"/>
    <property type="match status" value="1"/>
</dbReference>
<keyword evidence="3" id="KW-1185">Reference proteome</keyword>
<dbReference type="RefSeq" id="WP_013614586.1">
    <property type="nucleotide sequence ID" value="NC_015161.1"/>
</dbReference>
<gene>
    <name evidence="2" type="ordered locus">Deipr_0821</name>
</gene>
<dbReference type="InterPro" id="IPR004942">
    <property type="entry name" value="Roadblock/LAMTOR2_dom"/>
</dbReference>
<reference evidence="2 3" key="2">
    <citation type="journal article" date="2012" name="Stand. Genomic Sci.">
        <title>Complete genome sequence of the orange-red pigmented, radioresistant Deinococcus proteolyticus type strain (MRP(T)).</title>
        <authorList>
            <person name="Copeland A."/>
            <person name="Zeytun A."/>
            <person name="Yassawong M."/>
            <person name="Nolan M."/>
            <person name="Lucas S."/>
            <person name="Hammon N."/>
            <person name="Deshpande S."/>
            <person name="Cheng J.F."/>
            <person name="Han C."/>
            <person name="Tapia R."/>
            <person name="Goodwin L.A."/>
            <person name="Pitluck S."/>
            <person name="Mavromatis K."/>
            <person name="Liolios K."/>
            <person name="Pagani I."/>
            <person name="Ivanova N."/>
            <person name="Mikhailova N."/>
            <person name="Pati A."/>
            <person name="Chen A."/>
            <person name="Palaniappan K."/>
            <person name="Land M."/>
            <person name="Hauser L."/>
            <person name="Jeffries C.D."/>
            <person name="Brambilla E.M."/>
            <person name="Rohde M."/>
            <person name="Sikorski J."/>
            <person name="Pukall R."/>
            <person name="Goker M."/>
            <person name="Detter J.C."/>
            <person name="Woyke T."/>
            <person name="Bristow J."/>
            <person name="Eisen J.A."/>
            <person name="Markowitz V."/>
            <person name="Hugenholtz P."/>
            <person name="Kyrpides N.C."/>
            <person name="Klenk H.P."/>
            <person name="Lapidus A."/>
        </authorList>
    </citation>
    <scope>NUCLEOTIDE SEQUENCE [LARGE SCALE GENOMIC DNA]</scope>
    <source>
        <strain evidence="3">ATCC 35074 / DSM 20540 / JCM 6276 / NBRC 101906 / NCIMB 13154 / VKM Ac-1939 / CCM 2703 / MRP</strain>
    </source>
</reference>
<dbReference type="SUPFAM" id="SSF103196">
    <property type="entry name" value="Roadblock/LC7 domain"/>
    <property type="match status" value="1"/>
</dbReference>
<dbReference type="STRING" id="693977.Deipr_0821"/>
<evidence type="ECO:0000313" key="3">
    <source>
        <dbReference type="Proteomes" id="UP000007718"/>
    </source>
</evidence>